<dbReference type="AlphaFoldDB" id="A0AAV9FJ89"/>
<keyword evidence="2" id="KW-0418">Kinase</keyword>
<proteinExistence type="predicted"/>
<comment type="caution">
    <text evidence="2">The sequence shown here is derived from an EMBL/GenBank/DDBJ whole genome shotgun (WGS) entry which is preliminary data.</text>
</comment>
<reference evidence="2" key="1">
    <citation type="journal article" date="2023" name="Nat. Commun.">
        <title>Diploid and tetraploid genomes of Acorus and the evolution of monocots.</title>
        <authorList>
            <person name="Ma L."/>
            <person name="Liu K.W."/>
            <person name="Li Z."/>
            <person name="Hsiao Y.Y."/>
            <person name="Qi Y."/>
            <person name="Fu T."/>
            <person name="Tang G.D."/>
            <person name="Zhang D."/>
            <person name="Sun W.H."/>
            <person name="Liu D.K."/>
            <person name="Li Y."/>
            <person name="Chen G.Z."/>
            <person name="Liu X.D."/>
            <person name="Liao X.Y."/>
            <person name="Jiang Y.T."/>
            <person name="Yu X."/>
            <person name="Hao Y."/>
            <person name="Huang J."/>
            <person name="Zhao X.W."/>
            <person name="Ke S."/>
            <person name="Chen Y.Y."/>
            <person name="Wu W.L."/>
            <person name="Hsu J.L."/>
            <person name="Lin Y.F."/>
            <person name="Huang M.D."/>
            <person name="Li C.Y."/>
            <person name="Huang L."/>
            <person name="Wang Z.W."/>
            <person name="Zhao X."/>
            <person name="Zhong W.Y."/>
            <person name="Peng D.H."/>
            <person name="Ahmad S."/>
            <person name="Lan S."/>
            <person name="Zhang J.S."/>
            <person name="Tsai W.C."/>
            <person name="Van de Peer Y."/>
            <person name="Liu Z.J."/>
        </authorList>
    </citation>
    <scope>NUCLEOTIDE SEQUENCE</scope>
    <source>
        <strain evidence="2">CP</strain>
    </source>
</reference>
<feature type="region of interest" description="Disordered" evidence="1">
    <location>
        <begin position="340"/>
        <end position="371"/>
    </location>
</feature>
<keyword evidence="2" id="KW-0808">Transferase</keyword>
<evidence type="ECO:0000313" key="2">
    <source>
        <dbReference type="EMBL" id="KAK1325819.1"/>
    </source>
</evidence>
<feature type="compositionally biased region" description="Low complexity" evidence="1">
    <location>
        <begin position="14"/>
        <end position="31"/>
    </location>
</feature>
<name>A0AAV9FJ89_ACOCL</name>
<gene>
    <name evidence="2" type="primary">MAKR5</name>
    <name evidence="2" type="ORF">QJS10_CPA01g02251</name>
</gene>
<feature type="compositionally biased region" description="Acidic residues" evidence="1">
    <location>
        <begin position="32"/>
        <end position="42"/>
    </location>
</feature>
<dbReference type="GO" id="GO:0016301">
    <property type="term" value="F:kinase activity"/>
    <property type="evidence" value="ECO:0007669"/>
    <property type="project" value="UniProtKB-KW"/>
</dbReference>
<feature type="compositionally biased region" description="Low complexity" evidence="1">
    <location>
        <begin position="155"/>
        <end position="165"/>
    </location>
</feature>
<feature type="region of interest" description="Disordered" evidence="1">
    <location>
        <begin position="192"/>
        <end position="218"/>
    </location>
</feature>
<dbReference type="GO" id="GO:0005886">
    <property type="term" value="C:plasma membrane"/>
    <property type="evidence" value="ECO:0007669"/>
    <property type="project" value="InterPro"/>
</dbReference>
<evidence type="ECO:0000313" key="3">
    <source>
        <dbReference type="Proteomes" id="UP001180020"/>
    </source>
</evidence>
<keyword evidence="3" id="KW-1185">Reference proteome</keyword>
<dbReference type="InterPro" id="IPR039619">
    <property type="entry name" value="MAKR2/5"/>
</dbReference>
<feature type="compositionally biased region" description="Low complexity" evidence="1">
    <location>
        <begin position="111"/>
        <end position="120"/>
    </location>
</feature>
<feature type="region of interest" description="Disordered" evidence="1">
    <location>
        <begin position="14"/>
        <end position="126"/>
    </location>
</feature>
<dbReference type="PANTHER" id="PTHR33929">
    <property type="entry name" value="MEMBRANE-ASSOCIATED KINASE REGULATOR 2-RELATED"/>
    <property type="match status" value="1"/>
</dbReference>
<reference evidence="2" key="2">
    <citation type="submission" date="2023-06" db="EMBL/GenBank/DDBJ databases">
        <authorList>
            <person name="Ma L."/>
            <person name="Liu K.-W."/>
            <person name="Li Z."/>
            <person name="Hsiao Y.-Y."/>
            <person name="Qi Y."/>
            <person name="Fu T."/>
            <person name="Tang G."/>
            <person name="Zhang D."/>
            <person name="Sun W.-H."/>
            <person name="Liu D.-K."/>
            <person name="Li Y."/>
            <person name="Chen G.-Z."/>
            <person name="Liu X.-D."/>
            <person name="Liao X.-Y."/>
            <person name="Jiang Y.-T."/>
            <person name="Yu X."/>
            <person name="Hao Y."/>
            <person name="Huang J."/>
            <person name="Zhao X.-W."/>
            <person name="Ke S."/>
            <person name="Chen Y.-Y."/>
            <person name="Wu W.-L."/>
            <person name="Hsu J.-L."/>
            <person name="Lin Y.-F."/>
            <person name="Huang M.-D."/>
            <person name="Li C.-Y."/>
            <person name="Huang L."/>
            <person name="Wang Z.-W."/>
            <person name="Zhao X."/>
            <person name="Zhong W.-Y."/>
            <person name="Peng D.-H."/>
            <person name="Ahmad S."/>
            <person name="Lan S."/>
            <person name="Zhang J.-S."/>
            <person name="Tsai W.-C."/>
            <person name="Van De Peer Y."/>
            <person name="Liu Z.-J."/>
        </authorList>
    </citation>
    <scope>NUCLEOTIDE SEQUENCE</scope>
    <source>
        <strain evidence="2">CP</strain>
        <tissue evidence="2">Leaves</tissue>
    </source>
</reference>
<dbReference type="PANTHER" id="PTHR33929:SF1">
    <property type="entry name" value="MEMBRANE-ASSOCIATED KINASE REGULATOR 2-RELATED"/>
    <property type="match status" value="1"/>
</dbReference>
<evidence type="ECO:0000256" key="1">
    <source>
        <dbReference type="SAM" id="MobiDB-lite"/>
    </source>
</evidence>
<accession>A0AAV9FJ89</accession>
<feature type="compositionally biased region" description="Acidic residues" evidence="1">
    <location>
        <begin position="50"/>
        <end position="71"/>
    </location>
</feature>
<protein>
    <submittedName>
        <fullName evidence="2">Membrane-associated kinase regulator 5</fullName>
    </submittedName>
</protein>
<feature type="compositionally biased region" description="Basic and acidic residues" evidence="1">
    <location>
        <begin position="242"/>
        <end position="257"/>
    </location>
</feature>
<organism evidence="2 3">
    <name type="scientific">Acorus calamus</name>
    <name type="common">Sweet flag</name>
    <dbReference type="NCBI Taxonomy" id="4465"/>
    <lineage>
        <taxon>Eukaryota</taxon>
        <taxon>Viridiplantae</taxon>
        <taxon>Streptophyta</taxon>
        <taxon>Embryophyta</taxon>
        <taxon>Tracheophyta</taxon>
        <taxon>Spermatophyta</taxon>
        <taxon>Magnoliopsida</taxon>
        <taxon>Liliopsida</taxon>
        <taxon>Acoraceae</taxon>
        <taxon>Acorus</taxon>
    </lineage>
</organism>
<dbReference type="Proteomes" id="UP001180020">
    <property type="component" value="Unassembled WGS sequence"/>
</dbReference>
<feature type="region of interest" description="Disordered" evidence="1">
    <location>
        <begin position="142"/>
        <end position="172"/>
    </location>
</feature>
<feature type="region of interest" description="Disordered" evidence="1">
    <location>
        <begin position="242"/>
        <end position="262"/>
    </location>
</feature>
<sequence>METFSLLKYWRAAPSANARSTTTTTTTTVASTDDEADADEGPFFDLEFAVPDDEDEEGDEAGGGEDEGSDDDGTRGFGFTVSSEGGRTDPDPDLSLSPSDDLFFKGSLLDSSNNNNSSSNKSHQFPISLAKSATKFRVFMLGLKKPRPPPPPSPSAAAPEVTAAAEKSNPHQNGKFFTVKFKVGEVPVVSLFTRDHSSRSNRGHKHSPPEESATADDKRFAKDVMHKYLRMIKPLYVNASKRSAEKPRFSGDKHAEPAPEVVAKEATPAVVVDQNARSLKQVTLPARLRMVGKQLGKSRSASAAVAAAPCPGVVVRRRDDSLIEQQDGIRSAIAHCKRSFNASSSNGHGHGHETGSPLLRCKSESSSSSVG</sequence>
<dbReference type="EMBL" id="JAUJYO010000001">
    <property type="protein sequence ID" value="KAK1325819.1"/>
    <property type="molecule type" value="Genomic_DNA"/>
</dbReference>